<accession>A0A3M7QZT7</accession>
<evidence type="ECO:0000313" key="2">
    <source>
        <dbReference type="Proteomes" id="UP000276133"/>
    </source>
</evidence>
<protein>
    <submittedName>
        <fullName evidence="1">Uncharacterized protein</fullName>
    </submittedName>
</protein>
<reference evidence="1 2" key="1">
    <citation type="journal article" date="2018" name="Sci. Rep.">
        <title>Genomic signatures of local adaptation to the degree of environmental predictability in rotifers.</title>
        <authorList>
            <person name="Franch-Gras L."/>
            <person name="Hahn C."/>
            <person name="Garcia-Roger E.M."/>
            <person name="Carmona M.J."/>
            <person name="Serra M."/>
            <person name="Gomez A."/>
        </authorList>
    </citation>
    <scope>NUCLEOTIDE SEQUENCE [LARGE SCALE GENOMIC DNA]</scope>
    <source>
        <strain evidence="1">HYR1</strain>
    </source>
</reference>
<sequence length="68" mass="7999">MLEYFFNFLKQIKIRFFSRFACRMMHNAMGDRNNEINDVAIFSFAVLSSLLLKSKSVALFLHTVSIKF</sequence>
<gene>
    <name evidence="1" type="ORF">BpHYR1_012401</name>
</gene>
<proteinExistence type="predicted"/>
<dbReference type="Proteomes" id="UP000276133">
    <property type="component" value="Unassembled WGS sequence"/>
</dbReference>
<name>A0A3M7QZT7_BRAPC</name>
<dbReference type="AlphaFoldDB" id="A0A3M7QZT7"/>
<evidence type="ECO:0000313" key="1">
    <source>
        <dbReference type="EMBL" id="RNA16852.1"/>
    </source>
</evidence>
<comment type="caution">
    <text evidence="1">The sequence shown here is derived from an EMBL/GenBank/DDBJ whole genome shotgun (WGS) entry which is preliminary data.</text>
</comment>
<organism evidence="1 2">
    <name type="scientific">Brachionus plicatilis</name>
    <name type="common">Marine rotifer</name>
    <name type="synonym">Brachionus muelleri</name>
    <dbReference type="NCBI Taxonomy" id="10195"/>
    <lineage>
        <taxon>Eukaryota</taxon>
        <taxon>Metazoa</taxon>
        <taxon>Spiralia</taxon>
        <taxon>Gnathifera</taxon>
        <taxon>Rotifera</taxon>
        <taxon>Eurotatoria</taxon>
        <taxon>Monogononta</taxon>
        <taxon>Pseudotrocha</taxon>
        <taxon>Ploima</taxon>
        <taxon>Brachionidae</taxon>
        <taxon>Brachionus</taxon>
    </lineage>
</organism>
<keyword evidence="2" id="KW-1185">Reference proteome</keyword>
<dbReference type="EMBL" id="REGN01004608">
    <property type="protein sequence ID" value="RNA16852.1"/>
    <property type="molecule type" value="Genomic_DNA"/>
</dbReference>